<evidence type="ECO:0000313" key="1">
    <source>
        <dbReference type="EMBL" id="GAH92071.1"/>
    </source>
</evidence>
<gene>
    <name evidence="1" type="ORF">S06H3_03417</name>
</gene>
<reference evidence="1" key="1">
    <citation type="journal article" date="2014" name="Front. Microbiol.">
        <title>High frequency of phylogenetically diverse reductive dehalogenase-homologous genes in deep subseafloor sedimentary metagenomes.</title>
        <authorList>
            <person name="Kawai M."/>
            <person name="Futagami T."/>
            <person name="Toyoda A."/>
            <person name="Takaki Y."/>
            <person name="Nishi S."/>
            <person name="Hori S."/>
            <person name="Arai W."/>
            <person name="Tsubouchi T."/>
            <person name="Morono Y."/>
            <person name="Uchiyama I."/>
            <person name="Ito T."/>
            <person name="Fujiyama A."/>
            <person name="Inagaki F."/>
            <person name="Takami H."/>
        </authorList>
    </citation>
    <scope>NUCLEOTIDE SEQUENCE</scope>
    <source>
        <strain evidence="1">Expedition CK06-06</strain>
    </source>
</reference>
<sequence>MRDTDLNRSGSPGITVKDVFPQFKKEYTYEVDPIAGTYYPILSVSGRGALYGASVSTNDAVTAITRTMRITIDGVAYLTMPSAAEAGADAWYFTEMTSSGGVISKTNVGPHYIPFKDSLLVEVKTDIALVAGKNINGNVWYGEA</sequence>
<protein>
    <submittedName>
        <fullName evidence="1">Uncharacterized protein</fullName>
    </submittedName>
</protein>
<name>X1JBK8_9ZZZZ</name>
<comment type="caution">
    <text evidence="1">The sequence shown here is derived from an EMBL/GenBank/DDBJ whole genome shotgun (WGS) entry which is preliminary data.</text>
</comment>
<organism evidence="1">
    <name type="scientific">marine sediment metagenome</name>
    <dbReference type="NCBI Taxonomy" id="412755"/>
    <lineage>
        <taxon>unclassified sequences</taxon>
        <taxon>metagenomes</taxon>
        <taxon>ecological metagenomes</taxon>
    </lineage>
</organism>
<proteinExistence type="predicted"/>
<dbReference type="AlphaFoldDB" id="X1JBK8"/>
<dbReference type="EMBL" id="BARV01001109">
    <property type="protein sequence ID" value="GAH92071.1"/>
    <property type="molecule type" value="Genomic_DNA"/>
</dbReference>
<accession>X1JBK8</accession>